<evidence type="ECO:0000313" key="1">
    <source>
        <dbReference type="EMBL" id="VDN29522.1"/>
    </source>
</evidence>
<keyword evidence="2" id="KW-1185">Reference proteome</keyword>
<protein>
    <submittedName>
        <fullName evidence="3">SERPIN domain-containing protein</fullName>
    </submittedName>
</protein>
<accession>A0A183E8J9</accession>
<proteinExistence type="predicted"/>
<dbReference type="EMBL" id="UYRT01084972">
    <property type="protein sequence ID" value="VDN29522.1"/>
    <property type="molecule type" value="Genomic_DNA"/>
</dbReference>
<dbReference type="WBParaSite" id="GPUH_0001731201-mRNA-1">
    <property type="protein sequence ID" value="GPUH_0001731201-mRNA-1"/>
    <property type="gene ID" value="GPUH_0001731201"/>
</dbReference>
<evidence type="ECO:0000313" key="2">
    <source>
        <dbReference type="Proteomes" id="UP000271098"/>
    </source>
</evidence>
<dbReference type="OrthoDB" id="5847243at2759"/>
<reference evidence="3" key="1">
    <citation type="submission" date="2016-06" db="UniProtKB">
        <authorList>
            <consortium name="WormBaseParasite"/>
        </authorList>
    </citation>
    <scope>IDENTIFICATION</scope>
</reference>
<organism evidence="3">
    <name type="scientific">Gongylonema pulchrum</name>
    <dbReference type="NCBI Taxonomy" id="637853"/>
    <lineage>
        <taxon>Eukaryota</taxon>
        <taxon>Metazoa</taxon>
        <taxon>Ecdysozoa</taxon>
        <taxon>Nematoda</taxon>
        <taxon>Chromadorea</taxon>
        <taxon>Rhabditida</taxon>
        <taxon>Spirurina</taxon>
        <taxon>Spiruromorpha</taxon>
        <taxon>Spiruroidea</taxon>
        <taxon>Gongylonematidae</taxon>
        <taxon>Gongylonema</taxon>
    </lineage>
</organism>
<dbReference type="Proteomes" id="UP000271098">
    <property type="component" value="Unassembled WGS sequence"/>
</dbReference>
<name>A0A183E8J9_9BILA</name>
<sequence>MPSTGHDTTTEKFDELATAPIIQHDGIQPLDDLLYQLQIEMEGRRKGTELFLANSKALINAGLFVNDAADVIRDGREPFLKIFSLPLSFLLSATGHTATASLLRQFGITSITNILGQ</sequence>
<dbReference type="AlphaFoldDB" id="A0A183E8J9"/>
<evidence type="ECO:0000313" key="3">
    <source>
        <dbReference type="WBParaSite" id="GPUH_0001731201-mRNA-1"/>
    </source>
</evidence>
<gene>
    <name evidence="1" type="ORF">GPUH_LOCUS17290</name>
</gene>
<reference evidence="1 2" key="2">
    <citation type="submission" date="2018-11" db="EMBL/GenBank/DDBJ databases">
        <authorList>
            <consortium name="Pathogen Informatics"/>
        </authorList>
    </citation>
    <scope>NUCLEOTIDE SEQUENCE [LARGE SCALE GENOMIC DNA]</scope>
</reference>